<reference evidence="5" key="1">
    <citation type="submission" date="2023-07" db="EMBL/GenBank/DDBJ databases">
        <title>draft genome sequence of fig (Ficus carica).</title>
        <authorList>
            <person name="Takahashi T."/>
            <person name="Nishimura K."/>
        </authorList>
    </citation>
    <scope>NUCLEOTIDE SEQUENCE</scope>
</reference>
<sequence length="208" mass="24229">MTFSTLFLLFSLFSLAFSLENLDTHLTPRPLIVEYTDNLEAHPQELKEELVLQCTSWRFSVEANNLGPWKTIPHECRDYVKDYMTNRGYRIDLERVSKEAGDFAKSVEFAGDGMETWIFDVDETLLSNLPYYADHDYGLEIFDPVEFDKWVEKAIAPPIEPSLKLYEQVLSLGFKVFLLTGRTEQQRKSTVENLINAGVRYWDKLILR</sequence>
<dbReference type="Proteomes" id="UP001187192">
    <property type="component" value="Unassembled WGS sequence"/>
</dbReference>
<dbReference type="PIRSF" id="PIRSF002674">
    <property type="entry name" value="VSP"/>
    <property type="match status" value="1"/>
</dbReference>
<gene>
    <name evidence="5" type="ORF">TIFTF001_010259</name>
</gene>
<comment type="similarity">
    <text evidence="3">Belongs to the APS1/VSP family.</text>
</comment>
<keyword evidence="6" id="KW-1185">Reference proteome</keyword>
<evidence type="ECO:0000256" key="3">
    <source>
        <dbReference type="PIRNR" id="PIRNR002674"/>
    </source>
</evidence>
<organism evidence="5 6">
    <name type="scientific">Ficus carica</name>
    <name type="common">Common fig</name>
    <dbReference type="NCBI Taxonomy" id="3494"/>
    <lineage>
        <taxon>Eukaryota</taxon>
        <taxon>Viridiplantae</taxon>
        <taxon>Streptophyta</taxon>
        <taxon>Embryophyta</taxon>
        <taxon>Tracheophyta</taxon>
        <taxon>Spermatophyta</taxon>
        <taxon>Magnoliopsida</taxon>
        <taxon>eudicotyledons</taxon>
        <taxon>Gunneridae</taxon>
        <taxon>Pentapetalae</taxon>
        <taxon>rosids</taxon>
        <taxon>fabids</taxon>
        <taxon>Rosales</taxon>
        <taxon>Moraceae</taxon>
        <taxon>Ficeae</taxon>
        <taxon>Ficus</taxon>
    </lineage>
</organism>
<dbReference type="Pfam" id="PF03767">
    <property type="entry name" value="Acid_phosphat_B"/>
    <property type="match status" value="1"/>
</dbReference>
<comment type="function">
    <text evidence="3">May function as somatic storage protein during early seedling development.</text>
</comment>
<evidence type="ECO:0000313" key="5">
    <source>
        <dbReference type="EMBL" id="GMN41036.1"/>
    </source>
</evidence>
<keyword evidence="1 4" id="KW-0732">Signal</keyword>
<evidence type="ECO:0000313" key="6">
    <source>
        <dbReference type="Proteomes" id="UP001187192"/>
    </source>
</evidence>
<feature type="signal peptide" evidence="4">
    <location>
        <begin position="1"/>
        <end position="18"/>
    </location>
</feature>
<dbReference type="AlphaFoldDB" id="A0AA88D399"/>
<dbReference type="InterPro" id="IPR014403">
    <property type="entry name" value="APS1/VSP"/>
</dbReference>
<protein>
    <recommendedName>
        <fullName evidence="7">Acid phosphatase</fullName>
    </recommendedName>
</protein>
<evidence type="ECO:0000256" key="4">
    <source>
        <dbReference type="SAM" id="SignalP"/>
    </source>
</evidence>
<name>A0AA88D399_FICCA</name>
<dbReference type="Gene3D" id="3.40.50.1000">
    <property type="entry name" value="HAD superfamily/HAD-like"/>
    <property type="match status" value="1"/>
</dbReference>
<dbReference type="InterPro" id="IPR036412">
    <property type="entry name" value="HAD-like_sf"/>
</dbReference>
<dbReference type="InterPro" id="IPR023214">
    <property type="entry name" value="HAD_sf"/>
</dbReference>
<feature type="chain" id="PRO_5041735743" description="Acid phosphatase" evidence="4">
    <location>
        <begin position="19"/>
        <end position="208"/>
    </location>
</feature>
<dbReference type="EMBL" id="BTGU01000012">
    <property type="protein sequence ID" value="GMN41036.1"/>
    <property type="molecule type" value="Genomic_DNA"/>
</dbReference>
<keyword evidence="3" id="KW-0758">Storage protein</keyword>
<accession>A0AA88D399</accession>
<evidence type="ECO:0008006" key="7">
    <source>
        <dbReference type="Google" id="ProtNLM"/>
    </source>
</evidence>
<dbReference type="PANTHER" id="PTHR31284:SF7">
    <property type="entry name" value="ACID PHOSPHATASE-LIKE PROTEIN"/>
    <property type="match status" value="1"/>
</dbReference>
<dbReference type="GO" id="GO:0045735">
    <property type="term" value="F:nutrient reservoir activity"/>
    <property type="evidence" value="ECO:0007669"/>
    <property type="project" value="UniProtKB-UniRule"/>
</dbReference>
<dbReference type="PANTHER" id="PTHR31284">
    <property type="entry name" value="ACID PHOSPHATASE-LIKE PROTEIN"/>
    <property type="match status" value="1"/>
</dbReference>
<comment type="caution">
    <text evidence="5">The sequence shown here is derived from an EMBL/GenBank/DDBJ whole genome shotgun (WGS) entry which is preliminary data.</text>
</comment>
<evidence type="ECO:0000256" key="2">
    <source>
        <dbReference type="ARBA" id="ARBA00023180"/>
    </source>
</evidence>
<keyword evidence="2" id="KW-0325">Glycoprotein</keyword>
<dbReference type="InterPro" id="IPR005519">
    <property type="entry name" value="Acid_phosphat_B-like"/>
</dbReference>
<dbReference type="SUPFAM" id="SSF56784">
    <property type="entry name" value="HAD-like"/>
    <property type="match status" value="1"/>
</dbReference>
<evidence type="ECO:0000256" key="1">
    <source>
        <dbReference type="ARBA" id="ARBA00022729"/>
    </source>
</evidence>
<proteinExistence type="inferred from homology"/>